<feature type="transmembrane region" description="Helical" evidence="1">
    <location>
        <begin position="71"/>
        <end position="94"/>
    </location>
</feature>
<dbReference type="OrthoDB" id="2433371at2759"/>
<proteinExistence type="predicted"/>
<feature type="transmembrane region" description="Helical" evidence="1">
    <location>
        <begin position="42"/>
        <end position="65"/>
    </location>
</feature>
<feature type="transmembrane region" description="Helical" evidence="1">
    <location>
        <begin position="14"/>
        <end position="35"/>
    </location>
</feature>
<comment type="caution">
    <text evidence="2">The sequence shown here is derived from an EMBL/GenBank/DDBJ whole genome shotgun (WGS) entry which is preliminary data.</text>
</comment>
<sequence length="333" mass="39260">MNISSIYTQDDNFFGFYVFHNLTTILVPLFIFLAYKSSMKILVGYLELNIIIFFILICPSIYEFYTSGHYLWLIPILDITIFSIIFDTSTIISIKNFVKRLKELQGKANNEGTIENEIETEIKTEIETEIKNWKSTSLSLRTFRTWIENFGFMKYFLCAIFYMLCFLTLPANILMIEFLTWSKNSIIIEKIGYISFIIILNILFFLTFLLCLCGRICLGFYFYIVTTTALNLAIVYSNNLFFTDLFLAIMAYFLGRMFDSEAHIGKNLKINDNKIMGLANKYNVKSIPILRYFFYFYKTNKQIEKENNEAEKKEISVWLDWLKMNLSEEIEIV</sequence>
<feature type="transmembrane region" description="Helical" evidence="1">
    <location>
        <begin position="155"/>
        <end position="179"/>
    </location>
</feature>
<dbReference type="Proteomes" id="UP000266673">
    <property type="component" value="Unassembled WGS sequence"/>
</dbReference>
<feature type="transmembrane region" description="Helical" evidence="1">
    <location>
        <begin position="191"/>
        <end position="211"/>
    </location>
</feature>
<dbReference type="AlphaFoldDB" id="A0A397U359"/>
<keyword evidence="1" id="KW-0812">Transmembrane</keyword>
<keyword evidence="1" id="KW-1133">Transmembrane helix</keyword>
<dbReference type="EMBL" id="QKWP01002134">
    <property type="protein sequence ID" value="RIB04662.1"/>
    <property type="molecule type" value="Genomic_DNA"/>
</dbReference>
<evidence type="ECO:0000313" key="2">
    <source>
        <dbReference type="EMBL" id="RIB04662.1"/>
    </source>
</evidence>
<name>A0A397U359_9GLOM</name>
<protein>
    <submittedName>
        <fullName evidence="2">Uncharacterized protein</fullName>
    </submittedName>
</protein>
<keyword evidence="1" id="KW-0472">Membrane</keyword>
<evidence type="ECO:0000313" key="3">
    <source>
        <dbReference type="Proteomes" id="UP000266673"/>
    </source>
</evidence>
<evidence type="ECO:0000256" key="1">
    <source>
        <dbReference type="SAM" id="Phobius"/>
    </source>
</evidence>
<gene>
    <name evidence="2" type="ORF">C2G38_2221755</name>
</gene>
<feature type="transmembrane region" description="Helical" evidence="1">
    <location>
        <begin position="218"/>
        <end position="234"/>
    </location>
</feature>
<keyword evidence="3" id="KW-1185">Reference proteome</keyword>
<organism evidence="2 3">
    <name type="scientific">Gigaspora rosea</name>
    <dbReference type="NCBI Taxonomy" id="44941"/>
    <lineage>
        <taxon>Eukaryota</taxon>
        <taxon>Fungi</taxon>
        <taxon>Fungi incertae sedis</taxon>
        <taxon>Mucoromycota</taxon>
        <taxon>Glomeromycotina</taxon>
        <taxon>Glomeromycetes</taxon>
        <taxon>Diversisporales</taxon>
        <taxon>Gigasporaceae</taxon>
        <taxon>Gigaspora</taxon>
    </lineage>
</organism>
<reference evidence="2 3" key="1">
    <citation type="submission" date="2018-06" db="EMBL/GenBank/DDBJ databases">
        <title>Comparative genomics reveals the genomic features of Rhizophagus irregularis, R. cerebriforme, R. diaphanum and Gigaspora rosea, and their symbiotic lifestyle signature.</title>
        <authorList>
            <person name="Morin E."/>
            <person name="San Clemente H."/>
            <person name="Chen E.C.H."/>
            <person name="De La Providencia I."/>
            <person name="Hainaut M."/>
            <person name="Kuo A."/>
            <person name="Kohler A."/>
            <person name="Murat C."/>
            <person name="Tang N."/>
            <person name="Roy S."/>
            <person name="Loubradou J."/>
            <person name="Henrissat B."/>
            <person name="Grigoriev I.V."/>
            <person name="Corradi N."/>
            <person name="Roux C."/>
            <person name="Martin F.M."/>
        </authorList>
    </citation>
    <scope>NUCLEOTIDE SEQUENCE [LARGE SCALE GENOMIC DNA]</scope>
    <source>
        <strain evidence="2 3">DAOM 194757</strain>
    </source>
</reference>
<accession>A0A397U359</accession>